<gene>
    <name evidence="3" type="ORF">FOC1_g10001569</name>
</gene>
<dbReference type="OrthoDB" id="5946976at2759"/>
<feature type="domain" description="Beta-lactamase-related" evidence="2">
    <location>
        <begin position="4"/>
        <end position="298"/>
    </location>
</feature>
<dbReference type="HOGENOM" id="CLU_020027_14_2_1"/>
<comment type="similarity">
    <text evidence="1">Belongs to the peptidase S12 family.</text>
</comment>
<sequence>MKLGGTPGLSLSVATKNQPVYHANYGFRDLQNRLPVTEETIFPVCSLAKGLSAAAMGILVDEGIASWEMHVKDATPSFHPNNSDLHNNTTLADLYSHRSGMSSCGNLVGGCEGNILIGKDDCMRVVNHQILVPEKLGSFAYNSTAYDACDEAFKSLSGASLEDFLQQKVFNELDLQRTFMKPPPTDKDNVTKSYNTLDDGTPWCIPGPKLGEDSIGCGSGGLRSCAPDLIKLYTCFVQSFNYECQTGQSSTPGSPLKQVSRLMSAHVPMLATERGEVSYGLGWARVQLPNTLGHIGLNGRLMPQGMPVIGKGVAEELILYHQGTLPGALVCWS</sequence>
<evidence type="ECO:0000259" key="2">
    <source>
        <dbReference type="Pfam" id="PF00144"/>
    </source>
</evidence>
<dbReference type="InterPro" id="IPR050491">
    <property type="entry name" value="AmpC-like"/>
</dbReference>
<dbReference type="SUPFAM" id="SSF56601">
    <property type="entry name" value="beta-lactamase/transpeptidase-like"/>
    <property type="match status" value="1"/>
</dbReference>
<dbReference type="InterPro" id="IPR012338">
    <property type="entry name" value="Beta-lactam/transpept-like"/>
</dbReference>
<dbReference type="Pfam" id="PF00144">
    <property type="entry name" value="Beta-lactamase"/>
    <property type="match status" value="1"/>
</dbReference>
<evidence type="ECO:0000256" key="1">
    <source>
        <dbReference type="ARBA" id="ARBA00038215"/>
    </source>
</evidence>
<dbReference type="InterPro" id="IPR001466">
    <property type="entry name" value="Beta-lactam-related"/>
</dbReference>
<proteinExistence type="inferred from homology"/>
<dbReference type="Proteomes" id="UP000016928">
    <property type="component" value="Unassembled WGS sequence"/>
</dbReference>
<dbReference type="STRING" id="1229664.N4U881"/>
<dbReference type="AlphaFoldDB" id="N4U881"/>
<dbReference type="EMBL" id="KB730514">
    <property type="protein sequence ID" value="ENH65001.1"/>
    <property type="molecule type" value="Genomic_DNA"/>
</dbReference>
<reference evidence="4" key="2">
    <citation type="journal article" date="2014" name="PLoS ONE">
        <title>Genome and Transcriptome Analysis of the Fungal Pathogen Fusarium oxysporum f. sp. cubense Causing Banana Vascular Wilt Disease.</title>
        <authorList>
            <person name="Guo L."/>
            <person name="Han L."/>
            <person name="Yang L."/>
            <person name="Zeng H."/>
            <person name="Fan D."/>
            <person name="Zhu Y."/>
            <person name="Feng Y."/>
            <person name="Wang G."/>
            <person name="Peng C."/>
            <person name="Jiang X."/>
            <person name="Zhou D."/>
            <person name="Ni P."/>
            <person name="Liang C."/>
            <person name="Liu L."/>
            <person name="Wang J."/>
            <person name="Mao C."/>
            <person name="Fang X."/>
            <person name="Peng M."/>
            <person name="Huang J."/>
        </authorList>
    </citation>
    <scope>NUCLEOTIDE SEQUENCE [LARGE SCALE GENOMIC DNA]</scope>
    <source>
        <strain evidence="4">race 1</strain>
    </source>
</reference>
<reference evidence="4" key="1">
    <citation type="submission" date="2012-09" db="EMBL/GenBank/DDBJ databases">
        <title>Genome sequencing and comparative transcriptomics of race 1 and race 4 of banana pathogen: Fusarium oxysporum f. sp. cubense.</title>
        <authorList>
            <person name="Fang X."/>
            <person name="Huang J."/>
        </authorList>
    </citation>
    <scope>NUCLEOTIDE SEQUENCE [LARGE SCALE GENOMIC DNA]</scope>
    <source>
        <strain evidence="4">race 1</strain>
    </source>
</reference>
<accession>N4U881</accession>
<evidence type="ECO:0000313" key="3">
    <source>
        <dbReference type="EMBL" id="ENH65001.1"/>
    </source>
</evidence>
<protein>
    <submittedName>
        <fullName evidence="3">Beta-lactamase</fullName>
    </submittedName>
</protein>
<organism evidence="3 4">
    <name type="scientific">Fusarium oxysporum f. sp. cubense (strain race 1)</name>
    <name type="common">Panama disease fungus</name>
    <dbReference type="NCBI Taxonomy" id="1229664"/>
    <lineage>
        <taxon>Eukaryota</taxon>
        <taxon>Fungi</taxon>
        <taxon>Dikarya</taxon>
        <taxon>Ascomycota</taxon>
        <taxon>Pezizomycotina</taxon>
        <taxon>Sordariomycetes</taxon>
        <taxon>Hypocreomycetidae</taxon>
        <taxon>Hypocreales</taxon>
        <taxon>Nectriaceae</taxon>
        <taxon>Fusarium</taxon>
        <taxon>Fusarium oxysporum species complex</taxon>
    </lineage>
</organism>
<name>N4U881_FUSC1</name>
<dbReference type="VEuPathDB" id="FungiDB:FOC1_g10001569"/>
<dbReference type="OMA" id="WISKYLW"/>
<dbReference type="PANTHER" id="PTHR46825:SF9">
    <property type="entry name" value="BETA-LACTAMASE-RELATED DOMAIN-CONTAINING PROTEIN"/>
    <property type="match status" value="1"/>
</dbReference>
<evidence type="ECO:0000313" key="4">
    <source>
        <dbReference type="Proteomes" id="UP000016928"/>
    </source>
</evidence>
<dbReference type="Gene3D" id="3.40.710.10">
    <property type="entry name" value="DD-peptidase/beta-lactamase superfamily"/>
    <property type="match status" value="1"/>
</dbReference>
<dbReference type="PANTHER" id="PTHR46825">
    <property type="entry name" value="D-ALANYL-D-ALANINE-CARBOXYPEPTIDASE/ENDOPEPTIDASE AMPH"/>
    <property type="match status" value="1"/>
</dbReference>